<accession>A0A9W6TWB3</accession>
<organism evidence="2 3">
    <name type="scientific">Phytophthora lilii</name>
    <dbReference type="NCBI Taxonomy" id="2077276"/>
    <lineage>
        <taxon>Eukaryota</taxon>
        <taxon>Sar</taxon>
        <taxon>Stramenopiles</taxon>
        <taxon>Oomycota</taxon>
        <taxon>Peronosporomycetes</taxon>
        <taxon>Peronosporales</taxon>
        <taxon>Peronosporaceae</taxon>
        <taxon>Phytophthora</taxon>
    </lineage>
</organism>
<evidence type="ECO:0000313" key="2">
    <source>
        <dbReference type="EMBL" id="GMF20876.1"/>
    </source>
</evidence>
<comment type="caution">
    <text evidence="2">The sequence shown here is derived from an EMBL/GenBank/DDBJ whole genome shotgun (WGS) entry which is preliminary data.</text>
</comment>
<dbReference type="EMBL" id="BSXW01000389">
    <property type="protein sequence ID" value="GMF20876.1"/>
    <property type="molecule type" value="Genomic_DNA"/>
</dbReference>
<dbReference type="OrthoDB" id="97297at2759"/>
<evidence type="ECO:0000313" key="3">
    <source>
        <dbReference type="Proteomes" id="UP001165083"/>
    </source>
</evidence>
<gene>
    <name evidence="2" type="ORF">Plil01_000817500</name>
</gene>
<dbReference type="Proteomes" id="UP001165083">
    <property type="component" value="Unassembled WGS sequence"/>
</dbReference>
<keyword evidence="3" id="KW-1185">Reference proteome</keyword>
<protein>
    <submittedName>
        <fullName evidence="2">Unnamed protein product</fullName>
    </submittedName>
</protein>
<name>A0A9W6TWB3_9STRA</name>
<dbReference type="AlphaFoldDB" id="A0A9W6TWB3"/>
<sequence>MAPRRYKAVLVEFMSFNDTQKYSEDTEFSERPLLRITPEAICRWMNMKTFGELSPADDDKPLHARSATLEFAKKAISAFMPRKTYTAVPDALAQEHVRGKRRPRASDVRQLDPRVRALLNFAVYMEMSPQLSGSEYVFGNPAAGPRVIRRFLQDVFSSDDFQAQRSGNLANFKPINCAAVRGDRLVNPVNRVGVYIVGDGAQLQMIGIVERVDSAANELLGNGDSATMHQTGASLSMATDSSRKKIAALQMQLFGLKRYLTGMTEEILRLRTEMQRENTKLLAVTRRIAAQPVVRSRPNNLANQNVPARSECSDQSGNQSGH</sequence>
<reference evidence="2" key="1">
    <citation type="submission" date="2023-04" db="EMBL/GenBank/DDBJ databases">
        <title>Phytophthora lilii NBRC 32176.</title>
        <authorList>
            <person name="Ichikawa N."/>
            <person name="Sato H."/>
            <person name="Tonouchi N."/>
        </authorList>
    </citation>
    <scope>NUCLEOTIDE SEQUENCE</scope>
    <source>
        <strain evidence="2">NBRC 32176</strain>
    </source>
</reference>
<evidence type="ECO:0000256" key="1">
    <source>
        <dbReference type="SAM" id="MobiDB-lite"/>
    </source>
</evidence>
<proteinExistence type="predicted"/>
<feature type="region of interest" description="Disordered" evidence="1">
    <location>
        <begin position="295"/>
        <end position="322"/>
    </location>
</feature>
<feature type="compositionally biased region" description="Polar residues" evidence="1">
    <location>
        <begin position="297"/>
        <end position="322"/>
    </location>
</feature>